<gene>
    <name evidence="1" type="ORF">M422DRAFT_68166</name>
</gene>
<dbReference type="AlphaFoldDB" id="A0A0C9V4B4"/>
<dbReference type="InterPro" id="IPR016024">
    <property type="entry name" value="ARM-type_fold"/>
</dbReference>
<evidence type="ECO:0000313" key="1">
    <source>
        <dbReference type="EMBL" id="KIJ41744.1"/>
    </source>
</evidence>
<sequence length="684" mass="77055">MVSRTHIRTTLTVQAASRDEGKALAIRWLLQTPTDPEEVICALNVALDIDWSAIRDNPFTLSDTEWTTELVKNWVGRMGNPGYDILCGRVALHIAPQEWKSIIKHIGAPADLGDVSATSIHVLYHLKTADCATKLDLSSLNVHIREPSRILPFIADASRWREGTTLTMMDVLERLTQWIASKFPSIIELPMWREGLKIIRILAEETSENHYRLHPDYFSLVQRCLEDGDEFVVSKGVLCLAELWGIQLSYIDLYLGSESDIIEHLIPSISSSAPRNPVWLSDMEPSEVLSLLKAFGSIHTWPFCPTSVYNNLRRLHCIARVALLGLDYTSQNDVEHVTHNLELAGRPSGETRQSSWPPQKLANILHITKKSELALDQHQYANIVLNEWNGVIPDEILNLGNFCLPGNSALGDILLFLGYDLSSQPDIHIIIPLLEDPDKEVAYAALRLLTRLRETVGQLTHYGTQVQLSSYILELVTAGVSTQPLDDRNGYGSSFSWLSTDEIPAICYLKLLATLSASETWRTLIIKDGHFVKALEITEYLAKVDNDSCLTAVLTGQHLAHISKHILREPNSQSSESLNHIGRIIFCLKICCYIHQDQAWKREDWVQSHRLIPHEWKKAWLTELNEVLIALYEVVNQSVVNATEIAPLERLYAIVQPTIQLITSIGTVLSNLTNNSQLYFILSE</sequence>
<protein>
    <submittedName>
        <fullName evidence="1">Uncharacterized protein</fullName>
    </submittedName>
</protein>
<name>A0A0C9V4B4_SPHS4</name>
<reference evidence="1 2" key="1">
    <citation type="submission" date="2014-06" db="EMBL/GenBank/DDBJ databases">
        <title>Evolutionary Origins and Diversification of the Mycorrhizal Mutualists.</title>
        <authorList>
            <consortium name="DOE Joint Genome Institute"/>
            <consortium name="Mycorrhizal Genomics Consortium"/>
            <person name="Kohler A."/>
            <person name="Kuo A."/>
            <person name="Nagy L.G."/>
            <person name="Floudas D."/>
            <person name="Copeland A."/>
            <person name="Barry K.W."/>
            <person name="Cichocki N."/>
            <person name="Veneault-Fourrey C."/>
            <person name="LaButti K."/>
            <person name="Lindquist E.A."/>
            <person name="Lipzen A."/>
            <person name="Lundell T."/>
            <person name="Morin E."/>
            <person name="Murat C."/>
            <person name="Riley R."/>
            <person name="Ohm R."/>
            <person name="Sun H."/>
            <person name="Tunlid A."/>
            <person name="Henrissat B."/>
            <person name="Grigoriev I.V."/>
            <person name="Hibbett D.S."/>
            <person name="Martin F."/>
        </authorList>
    </citation>
    <scope>NUCLEOTIDE SEQUENCE [LARGE SCALE GENOMIC DNA]</scope>
    <source>
        <strain evidence="1 2">SS14</strain>
    </source>
</reference>
<dbReference type="HOGENOM" id="CLU_402340_0_0_1"/>
<dbReference type="SUPFAM" id="SSF48371">
    <property type="entry name" value="ARM repeat"/>
    <property type="match status" value="1"/>
</dbReference>
<dbReference type="EMBL" id="KN837134">
    <property type="protein sequence ID" value="KIJ41744.1"/>
    <property type="molecule type" value="Genomic_DNA"/>
</dbReference>
<accession>A0A0C9V4B4</accession>
<evidence type="ECO:0000313" key="2">
    <source>
        <dbReference type="Proteomes" id="UP000054279"/>
    </source>
</evidence>
<keyword evidence="2" id="KW-1185">Reference proteome</keyword>
<dbReference type="Proteomes" id="UP000054279">
    <property type="component" value="Unassembled WGS sequence"/>
</dbReference>
<proteinExistence type="predicted"/>
<organism evidence="1 2">
    <name type="scientific">Sphaerobolus stellatus (strain SS14)</name>
    <dbReference type="NCBI Taxonomy" id="990650"/>
    <lineage>
        <taxon>Eukaryota</taxon>
        <taxon>Fungi</taxon>
        <taxon>Dikarya</taxon>
        <taxon>Basidiomycota</taxon>
        <taxon>Agaricomycotina</taxon>
        <taxon>Agaricomycetes</taxon>
        <taxon>Phallomycetidae</taxon>
        <taxon>Geastrales</taxon>
        <taxon>Sphaerobolaceae</taxon>
        <taxon>Sphaerobolus</taxon>
    </lineage>
</organism>